<dbReference type="GO" id="GO:0017000">
    <property type="term" value="P:antibiotic biosynthetic process"/>
    <property type="evidence" value="ECO:0007669"/>
    <property type="project" value="UniProtKB-KW"/>
</dbReference>
<dbReference type="Pfam" id="PF00109">
    <property type="entry name" value="ketoacyl-synt"/>
    <property type="match status" value="1"/>
</dbReference>
<evidence type="ECO:0000256" key="3">
    <source>
        <dbReference type="ARBA" id="ARBA00022679"/>
    </source>
</evidence>
<dbReference type="Gene3D" id="1.10.1200.10">
    <property type="entry name" value="ACP-like"/>
    <property type="match status" value="1"/>
</dbReference>
<dbReference type="GO" id="GO:0004315">
    <property type="term" value="F:3-oxoacyl-[acyl-carrier-protein] synthase activity"/>
    <property type="evidence" value="ECO:0007669"/>
    <property type="project" value="InterPro"/>
</dbReference>
<dbReference type="InterPro" id="IPR018201">
    <property type="entry name" value="Ketoacyl_synth_AS"/>
</dbReference>
<dbReference type="InterPro" id="IPR036736">
    <property type="entry name" value="ACP-like_sf"/>
</dbReference>
<dbReference type="CDD" id="cd00833">
    <property type="entry name" value="PKS"/>
    <property type="match status" value="1"/>
</dbReference>
<dbReference type="GO" id="GO:0005886">
    <property type="term" value="C:plasma membrane"/>
    <property type="evidence" value="ECO:0007669"/>
    <property type="project" value="TreeGrafter"/>
</dbReference>
<feature type="compositionally biased region" description="Pro residues" evidence="6">
    <location>
        <begin position="884"/>
        <end position="894"/>
    </location>
</feature>
<dbReference type="PROSITE" id="PS00606">
    <property type="entry name" value="KS3_1"/>
    <property type="match status" value="1"/>
</dbReference>
<dbReference type="GO" id="GO:0004312">
    <property type="term" value="F:fatty acid synthase activity"/>
    <property type="evidence" value="ECO:0007669"/>
    <property type="project" value="TreeGrafter"/>
</dbReference>
<dbReference type="InterPro" id="IPR014043">
    <property type="entry name" value="Acyl_transferase_dom"/>
</dbReference>
<dbReference type="InterPro" id="IPR016039">
    <property type="entry name" value="Thiolase-like"/>
</dbReference>
<evidence type="ECO:0000259" key="7">
    <source>
        <dbReference type="PROSITE" id="PS50075"/>
    </source>
</evidence>
<keyword evidence="10" id="KW-1185">Reference proteome</keyword>
<dbReference type="Pfam" id="PF00698">
    <property type="entry name" value="Acyl_transf_1"/>
    <property type="match status" value="1"/>
</dbReference>
<evidence type="ECO:0000313" key="10">
    <source>
        <dbReference type="Proteomes" id="UP000311713"/>
    </source>
</evidence>
<reference evidence="9 10" key="1">
    <citation type="submission" date="2019-06" db="EMBL/GenBank/DDBJ databases">
        <title>Draft genome of Streptomyces sedi sp. JCM16909.</title>
        <authorList>
            <person name="Klykleung N."/>
            <person name="Tanasupawat S."/>
            <person name="Kudo T."/>
            <person name="Yuki M."/>
            <person name="Ohkuma M."/>
        </authorList>
    </citation>
    <scope>NUCLEOTIDE SEQUENCE [LARGE SCALE GENOMIC DNA]</scope>
    <source>
        <strain evidence="9 10">JCM 16909</strain>
    </source>
</reference>
<dbReference type="RefSeq" id="WP_139646206.1">
    <property type="nucleotide sequence ID" value="NZ_BAAAZS010000050.1"/>
</dbReference>
<dbReference type="GO" id="GO:0031177">
    <property type="term" value="F:phosphopantetheine binding"/>
    <property type="evidence" value="ECO:0007669"/>
    <property type="project" value="InterPro"/>
</dbReference>
<dbReference type="PROSITE" id="PS00012">
    <property type="entry name" value="PHOSPHOPANTETHEINE"/>
    <property type="match status" value="1"/>
</dbReference>
<dbReference type="Gene3D" id="3.30.70.3290">
    <property type="match status" value="1"/>
</dbReference>
<dbReference type="Pfam" id="PF16197">
    <property type="entry name" value="KAsynt_C_assoc"/>
    <property type="match status" value="1"/>
</dbReference>
<keyword evidence="5 9" id="KW-0012">Acyltransferase</keyword>
<dbReference type="Pfam" id="PF02801">
    <property type="entry name" value="Ketoacyl-synt_C"/>
    <property type="match status" value="1"/>
</dbReference>
<keyword evidence="3 9" id="KW-0808">Transferase</keyword>
<dbReference type="Gene3D" id="3.40.47.10">
    <property type="match status" value="1"/>
</dbReference>
<dbReference type="PANTHER" id="PTHR43775">
    <property type="entry name" value="FATTY ACID SYNTHASE"/>
    <property type="match status" value="1"/>
</dbReference>
<dbReference type="InterPro" id="IPR014031">
    <property type="entry name" value="Ketoacyl_synth_C"/>
</dbReference>
<sequence length="1115" mass="117057">MGGDTWDPRVAVIGTAFRLPGADTPEELWRVIRDGEDRFTRFTDEELRAAGVPEALYGREDFVGASAILEGIDGFDARHFGMSAREAAITDPQHRMFLECAQHALENAGYPRERDGDRTGVFASTGFHLYQLQTYLQNNVLPNEDIADWLAGLQVLVGNTADFQATRVAHRLNLTGPAVNVQTACSSSLVGVQLAAQSLLVGDCDLALAGAAAVHVPQVLGYHYVKGSILSPTGRLRAFDAGADGTVGGTGVIAVVLKRLERALADGDTIHGVIRGWGIGNDGADKKAYAAPSARGQQDAIRRALRHARVDAGTIGYLESHGTGTLKGDPIELAGAGAAYREDTDRTGYCALGAVKANIGHLDVASGLAGLVKALLVLDRGVIPPIAGFREPNPRLGLAESPFYVPRSAEPWPETGTPRRAGLTSLGIGGTNVHLVLEQAPEPPPRAGALPAPDVLLVSGSSREALVDNARALRDALRARPELSRADVVTTASVGRSHGRHRLAVRGSSTAGLAEALDARLAQALPEPVGEEEPRVVFQFTGQGALRAGAATELYEQFPVVREVLDAGEETQTRITGTPFLPHLLAGAGGPADAAWPAETAQVALFALQCALVGLWEEAGVTPHAVAGHSVGEYAALYAAGALSLTDGFELLAHRGRLTRDACPRGAMVAVVLTREEALAEAASHPGVELAVSNGERSQVLAGPVAEVAALRARLAERNVPHERLAVDRAFHTALTEPMLEPFATVLEKTPFTPARTTFVSALDGHPRAPGWVPDRDYLLRHAREPVRYDAALRAVADTGPGVLLEIGPHTTLSGLARRVRAGVRAVPSLRRGAGLGALHDAATALHCAGADVHWEVFLAGSGGRRVPLPGYRFQRRSHWIGSPPRPPAPPAPQVPAREESTMTTDSTRTAPPGPTASAAVGGPILEGILAVLARSLGEDPASVPVDATFFDLGADSLLMINVLREIEQEHGVRVTMRELFEETGTPRLLAELITTRLPAAASVTPPPPAAPPTADAPPPLSPLPAAPAPALPAPQAPAPHVPAPPAAPAPPPAAGEFVTRRELEELSLRVQQMSQIQLQMLTQLTQLLTLQNAASPANAAHGAPAARTDDGESR</sequence>
<dbReference type="AlphaFoldDB" id="A0A5C4UYZ3"/>
<evidence type="ECO:0000256" key="6">
    <source>
        <dbReference type="SAM" id="MobiDB-lite"/>
    </source>
</evidence>
<dbReference type="PROSITE" id="PS50075">
    <property type="entry name" value="CARRIER"/>
    <property type="match status" value="1"/>
</dbReference>
<dbReference type="SMART" id="SM00823">
    <property type="entry name" value="PKS_PP"/>
    <property type="match status" value="1"/>
</dbReference>
<feature type="region of interest" description="Disordered" evidence="6">
    <location>
        <begin position="878"/>
        <end position="920"/>
    </location>
</feature>
<dbReference type="Proteomes" id="UP000311713">
    <property type="component" value="Unassembled WGS sequence"/>
</dbReference>
<organism evidence="9 10">
    <name type="scientific">Streptomyces sedi</name>
    <dbReference type="NCBI Taxonomy" id="555059"/>
    <lineage>
        <taxon>Bacteria</taxon>
        <taxon>Bacillati</taxon>
        <taxon>Actinomycetota</taxon>
        <taxon>Actinomycetes</taxon>
        <taxon>Kitasatosporales</taxon>
        <taxon>Streptomycetaceae</taxon>
        <taxon>Streptomyces</taxon>
    </lineage>
</organism>
<evidence type="ECO:0000256" key="1">
    <source>
        <dbReference type="ARBA" id="ARBA00022450"/>
    </source>
</evidence>
<protein>
    <submittedName>
        <fullName evidence="9">Acyltransferase domain-containing protein</fullName>
    </submittedName>
</protein>
<feature type="compositionally biased region" description="Pro residues" evidence="6">
    <location>
        <begin position="1005"/>
        <end position="1054"/>
    </location>
</feature>
<dbReference type="GO" id="GO:0006633">
    <property type="term" value="P:fatty acid biosynthetic process"/>
    <property type="evidence" value="ECO:0007669"/>
    <property type="project" value="InterPro"/>
</dbReference>
<dbReference type="PANTHER" id="PTHR43775:SF37">
    <property type="entry name" value="SI:DKEY-61P9.11"/>
    <property type="match status" value="1"/>
</dbReference>
<accession>A0A5C4UYZ3</accession>
<dbReference type="EMBL" id="VDGT01000012">
    <property type="protein sequence ID" value="TNM28758.1"/>
    <property type="molecule type" value="Genomic_DNA"/>
</dbReference>
<dbReference type="SUPFAM" id="SSF52151">
    <property type="entry name" value="FabD/lysophospholipase-like"/>
    <property type="match status" value="1"/>
</dbReference>
<dbReference type="GO" id="GO:0005737">
    <property type="term" value="C:cytoplasm"/>
    <property type="evidence" value="ECO:0007669"/>
    <property type="project" value="TreeGrafter"/>
</dbReference>
<dbReference type="InterPro" id="IPR016036">
    <property type="entry name" value="Malonyl_transacylase_ACP-bd"/>
</dbReference>
<evidence type="ECO:0000256" key="4">
    <source>
        <dbReference type="ARBA" id="ARBA00023194"/>
    </source>
</evidence>
<dbReference type="PROSITE" id="PS52004">
    <property type="entry name" value="KS3_2"/>
    <property type="match status" value="1"/>
</dbReference>
<dbReference type="InterPro" id="IPR009081">
    <property type="entry name" value="PP-bd_ACP"/>
</dbReference>
<keyword evidence="4" id="KW-0045">Antibiotic biosynthesis</keyword>
<dbReference type="InterPro" id="IPR016035">
    <property type="entry name" value="Acyl_Trfase/lysoPLipase"/>
</dbReference>
<evidence type="ECO:0000313" key="9">
    <source>
        <dbReference type="EMBL" id="TNM28758.1"/>
    </source>
</evidence>
<dbReference type="InterPro" id="IPR014030">
    <property type="entry name" value="Ketoacyl_synth_N"/>
</dbReference>
<dbReference type="SMART" id="SM00825">
    <property type="entry name" value="PKS_KS"/>
    <property type="match status" value="1"/>
</dbReference>
<dbReference type="InterPro" id="IPR006162">
    <property type="entry name" value="Ppantetheine_attach_site"/>
</dbReference>
<dbReference type="InterPro" id="IPR001227">
    <property type="entry name" value="Ac_transferase_dom_sf"/>
</dbReference>
<keyword evidence="1" id="KW-0596">Phosphopantetheine</keyword>
<dbReference type="InterPro" id="IPR020841">
    <property type="entry name" value="PKS_Beta-ketoAc_synthase_dom"/>
</dbReference>
<dbReference type="SUPFAM" id="SSF53901">
    <property type="entry name" value="Thiolase-like"/>
    <property type="match status" value="1"/>
</dbReference>
<gene>
    <name evidence="9" type="ORF">FH715_17140</name>
</gene>
<dbReference type="Pfam" id="PF00550">
    <property type="entry name" value="PP-binding"/>
    <property type="match status" value="1"/>
</dbReference>
<dbReference type="SUPFAM" id="SSF55048">
    <property type="entry name" value="Probable ACP-binding domain of malonyl-CoA ACP transacylase"/>
    <property type="match status" value="1"/>
</dbReference>
<evidence type="ECO:0000259" key="8">
    <source>
        <dbReference type="PROSITE" id="PS52004"/>
    </source>
</evidence>
<dbReference type="Gene3D" id="3.40.366.10">
    <property type="entry name" value="Malonyl-Coenzyme A Acyl Carrier Protein, domain 2"/>
    <property type="match status" value="1"/>
</dbReference>
<comment type="caution">
    <text evidence="9">The sequence shown here is derived from an EMBL/GenBank/DDBJ whole genome shotgun (WGS) entry which is preliminary data.</text>
</comment>
<dbReference type="InterPro" id="IPR032821">
    <property type="entry name" value="PKS_assoc"/>
</dbReference>
<name>A0A5C4UYZ3_9ACTN</name>
<keyword evidence="2" id="KW-0597">Phosphoprotein</keyword>
<dbReference type="SUPFAM" id="SSF47336">
    <property type="entry name" value="ACP-like"/>
    <property type="match status" value="1"/>
</dbReference>
<proteinExistence type="predicted"/>
<feature type="region of interest" description="Disordered" evidence="6">
    <location>
        <begin position="1001"/>
        <end position="1055"/>
    </location>
</feature>
<dbReference type="InterPro" id="IPR050091">
    <property type="entry name" value="PKS_NRPS_Biosynth_Enz"/>
</dbReference>
<feature type="domain" description="Carrier" evidence="7">
    <location>
        <begin position="923"/>
        <end position="998"/>
    </location>
</feature>
<evidence type="ECO:0000256" key="2">
    <source>
        <dbReference type="ARBA" id="ARBA00022553"/>
    </source>
</evidence>
<feature type="domain" description="Ketosynthase family 3 (KS3)" evidence="8">
    <location>
        <begin position="7"/>
        <end position="439"/>
    </location>
</feature>
<dbReference type="GO" id="GO:0071770">
    <property type="term" value="P:DIM/DIP cell wall layer assembly"/>
    <property type="evidence" value="ECO:0007669"/>
    <property type="project" value="TreeGrafter"/>
</dbReference>
<dbReference type="SMART" id="SM00827">
    <property type="entry name" value="PKS_AT"/>
    <property type="match status" value="1"/>
</dbReference>
<dbReference type="OrthoDB" id="9778690at2"/>
<evidence type="ECO:0000256" key="5">
    <source>
        <dbReference type="ARBA" id="ARBA00023315"/>
    </source>
</evidence>
<feature type="region of interest" description="Disordered" evidence="6">
    <location>
        <begin position="1095"/>
        <end position="1115"/>
    </location>
</feature>
<dbReference type="InterPro" id="IPR020806">
    <property type="entry name" value="PKS_PP-bd"/>
</dbReference>
<feature type="compositionally biased region" description="Low complexity" evidence="6">
    <location>
        <begin position="1095"/>
        <end position="1107"/>
    </location>
</feature>